<sequence>LLSNIVPNPGETVSSLIERFRQLMAIERLSQVMKIHGFNDFASFLLNFDSDEVIAIKNDKPQTYNRYNSTFAKGQLNQNRYPVKEKTCYNCGKKGHLFLNCKITKPKSNKDLATFTAALVQGDESKPTDQTFVPDFVNNVKKLATLDPGSQKTIICIELADKSNVDMKPAPGAIKGFIPHMVVPDYILSTGEMLVGIDVLNQLQVHDKGLPYVYFSQCSAETPDIPLKSQAIFLKNKELVLSQIVQVLESNKAIDQYSFCNIPEAELLLPTNPGETTYRRQWPIP</sequence>
<keyword evidence="1" id="KW-0862">Zinc</keyword>
<keyword evidence="4" id="KW-1185">Reference proteome</keyword>
<comment type="caution">
    <text evidence="3">The sequence shown here is derived from an EMBL/GenBank/DDBJ whole genome shotgun (WGS) entry which is preliminary data.</text>
</comment>
<feature type="domain" description="CCHC-type" evidence="2">
    <location>
        <begin position="88"/>
        <end position="102"/>
    </location>
</feature>
<evidence type="ECO:0000313" key="4">
    <source>
        <dbReference type="Proteomes" id="UP000245699"/>
    </source>
</evidence>
<evidence type="ECO:0000313" key="3">
    <source>
        <dbReference type="EMBL" id="PVU84559.1"/>
    </source>
</evidence>
<dbReference type="GO" id="GO:0003676">
    <property type="term" value="F:nucleic acid binding"/>
    <property type="evidence" value="ECO:0007669"/>
    <property type="project" value="InterPro"/>
</dbReference>
<dbReference type="OrthoDB" id="2289680at2759"/>
<dbReference type="InterPro" id="IPR036875">
    <property type="entry name" value="Znf_CCHC_sf"/>
</dbReference>
<dbReference type="Gene3D" id="4.10.60.10">
    <property type="entry name" value="Zinc finger, CCHC-type"/>
    <property type="match status" value="1"/>
</dbReference>
<dbReference type="PROSITE" id="PS50158">
    <property type="entry name" value="ZF_CCHC"/>
    <property type="match status" value="1"/>
</dbReference>
<name>A0A2T9XWW5_9FUNG</name>
<dbReference type="SUPFAM" id="SSF57756">
    <property type="entry name" value="Retrovirus zinc finger-like domains"/>
    <property type="match status" value="1"/>
</dbReference>
<evidence type="ECO:0000259" key="2">
    <source>
        <dbReference type="PROSITE" id="PS50158"/>
    </source>
</evidence>
<dbReference type="GO" id="GO:0008270">
    <property type="term" value="F:zinc ion binding"/>
    <property type="evidence" value="ECO:0007669"/>
    <property type="project" value="UniProtKB-KW"/>
</dbReference>
<feature type="non-terminal residue" evidence="3">
    <location>
        <position position="285"/>
    </location>
</feature>
<keyword evidence="1" id="KW-0479">Metal-binding</keyword>
<reference evidence="3 4" key="1">
    <citation type="journal article" date="2018" name="MBio">
        <title>Comparative Genomics Reveals the Core Gene Toolbox for the Fungus-Insect Symbiosis.</title>
        <authorList>
            <person name="Wang Y."/>
            <person name="Stata M."/>
            <person name="Wang W."/>
            <person name="Stajich J.E."/>
            <person name="White M.M."/>
            <person name="Moncalvo J.M."/>
        </authorList>
    </citation>
    <scope>NUCLEOTIDE SEQUENCE [LARGE SCALE GENOMIC DNA]</scope>
    <source>
        <strain evidence="3 4">AUS-77-4</strain>
    </source>
</reference>
<dbReference type="AlphaFoldDB" id="A0A2T9XWW5"/>
<accession>A0A2T9XWW5</accession>
<keyword evidence="1" id="KW-0863">Zinc-finger</keyword>
<evidence type="ECO:0000256" key="1">
    <source>
        <dbReference type="PROSITE-ProRule" id="PRU00047"/>
    </source>
</evidence>
<feature type="non-terminal residue" evidence="3">
    <location>
        <position position="1"/>
    </location>
</feature>
<dbReference type="Proteomes" id="UP000245699">
    <property type="component" value="Unassembled WGS sequence"/>
</dbReference>
<gene>
    <name evidence="3" type="ORF">BB559_007566</name>
</gene>
<protein>
    <recommendedName>
        <fullName evidence="2">CCHC-type domain-containing protein</fullName>
    </recommendedName>
</protein>
<dbReference type="InterPro" id="IPR001878">
    <property type="entry name" value="Znf_CCHC"/>
</dbReference>
<proteinExistence type="predicted"/>
<organism evidence="3 4">
    <name type="scientific">Furculomyces boomerangus</name>
    <dbReference type="NCBI Taxonomy" id="61424"/>
    <lineage>
        <taxon>Eukaryota</taxon>
        <taxon>Fungi</taxon>
        <taxon>Fungi incertae sedis</taxon>
        <taxon>Zoopagomycota</taxon>
        <taxon>Kickxellomycotina</taxon>
        <taxon>Harpellomycetes</taxon>
        <taxon>Harpellales</taxon>
        <taxon>Harpellaceae</taxon>
        <taxon>Furculomyces</taxon>
    </lineage>
</organism>
<dbReference type="EMBL" id="MBFT01001283">
    <property type="protein sequence ID" value="PVU84559.1"/>
    <property type="molecule type" value="Genomic_DNA"/>
</dbReference>